<feature type="binding site" evidence="11">
    <location>
        <position position="168"/>
    </location>
    <ligand>
        <name>thiamine diphosphate</name>
        <dbReference type="ChEBI" id="CHEBI:58937"/>
    </ligand>
</feature>
<feature type="binding site" evidence="10">
    <location>
        <position position="38"/>
    </location>
    <ligand>
        <name>substrate</name>
    </ligand>
</feature>
<dbReference type="GO" id="GO:0005829">
    <property type="term" value="C:cytosol"/>
    <property type="evidence" value="ECO:0007669"/>
    <property type="project" value="TreeGrafter"/>
</dbReference>
<reference evidence="15 16" key="1">
    <citation type="journal article" date="2011" name="Stand. Genomic Sci.">
        <title>Complete genome sequence of the acetate-degrading sulfate reducer Desulfobacca acetoxidans type strain (ASRB2).</title>
        <authorList>
            <person name="Goker M."/>
            <person name="Teshima H."/>
            <person name="Lapidus A."/>
            <person name="Nolan M."/>
            <person name="Lucas S."/>
            <person name="Hammon N."/>
            <person name="Deshpande S."/>
            <person name="Cheng J.F."/>
            <person name="Tapia R."/>
            <person name="Han C."/>
            <person name="Goodwin L."/>
            <person name="Pitluck S."/>
            <person name="Huntemann M."/>
            <person name="Liolios K."/>
            <person name="Ivanova N."/>
            <person name="Pagani I."/>
            <person name="Mavromatis K."/>
            <person name="Ovchinikova G."/>
            <person name="Pati A."/>
            <person name="Chen A."/>
            <person name="Palaniappan K."/>
            <person name="Land M."/>
            <person name="Hauser L."/>
            <person name="Brambilla E.M."/>
            <person name="Rohde M."/>
            <person name="Spring S."/>
            <person name="Detter J.C."/>
            <person name="Woyke T."/>
            <person name="Bristow J."/>
            <person name="Eisen J.A."/>
            <person name="Markowitz V."/>
            <person name="Hugenholtz P."/>
            <person name="Kyrpides N.C."/>
            <person name="Klenk H.P."/>
        </authorList>
    </citation>
    <scope>NUCLEOTIDE SEQUENCE [LARGE SCALE GENOMIC DNA]</scope>
    <source>
        <strain evidence="16">ATCC 700848 / DSM 11109 / ASRB2</strain>
    </source>
</reference>
<dbReference type="STRING" id="880072.Desac_1273"/>
<sequence length="684" mass="73356">MIPENSQCLRPASAIDELCINTIRFLAVDAVQQARSGHPGMPMGAAAMAFALWDRFLKFNPLNPQWPDRDRFVLSAGHGCAMLYALLHLYGFELSLTEIKSFRQWGALTPGHPEYGRTPGVEATTGPLGQGIANAVGMAIAEAALAARFNRPEHAIIDHFTYVLAGDGDLMEGVAAEAISLAGHLGLGKLIVLYDDNHISIEGDTTIAFTEDVKGRFAACGWHVLSVQDGNEVREVAAAIAAAQQESGRPSLIAIRSHIGYGSPHKQDTPEAHGEPLGEKEVALTKERLGWPREPTFHVPAEALEHFRPAVARGAAWQAEWERRFQSYEREYPELAAELRRRINRELPTGWDQETPVFSPAQGPVATRSASGKILNALAPKLPELMGGSADLAPSTKTIIAGAGSFQAGCREGRNLHFGVREHGMGAILNGLAYHGGFIPYGATFLIFSDYMIPAIRLAAMGGLKVIYVFTHDSIGLGEDGPTHQAVEQLLSLRAIPNLSVIRPADANETAAAWRIALSRQDGPTALALSRQNLPVLDLQKYPYIQEGVGRGGYILAEPPGGAIPELILVATGSEVHLALEAQGALAAAGVAARVVSLPCGQLFQAQPPTYREQVLPPGKPLVTLETGVSLGWRPYVTTGGPLEVIGIDRFGASAPGNVVMREYGFSVENVCQRALNLLGREGR</sequence>
<evidence type="ECO:0000256" key="1">
    <source>
        <dbReference type="ARBA" id="ARBA00007131"/>
    </source>
</evidence>
<dbReference type="InterPro" id="IPR029061">
    <property type="entry name" value="THDP-binding"/>
</dbReference>
<dbReference type="GO" id="GO:0046872">
    <property type="term" value="F:metal ion binding"/>
    <property type="evidence" value="ECO:0007669"/>
    <property type="project" value="UniProtKB-KW"/>
</dbReference>
<feature type="domain" description="Transketolase-like pyrimidine-binding" evidence="14">
    <location>
        <begin position="365"/>
        <end position="536"/>
    </location>
</feature>
<gene>
    <name evidence="15" type="ordered locus">Desac_1273</name>
</gene>
<feature type="binding site" evidence="10">
    <location>
        <position position="480"/>
    </location>
    <ligand>
        <name>substrate</name>
    </ligand>
</feature>
<keyword evidence="3 15" id="KW-0808">Transferase</keyword>
<evidence type="ECO:0000259" key="14">
    <source>
        <dbReference type="SMART" id="SM00861"/>
    </source>
</evidence>
<dbReference type="EC" id="2.2.1.1" evidence="2 8"/>
<feature type="binding site" evidence="11">
    <location>
        <position position="78"/>
    </location>
    <ligand>
        <name>thiamine diphosphate</name>
        <dbReference type="ChEBI" id="CHEBI:58937"/>
    </ligand>
</feature>
<keyword evidence="16" id="KW-1185">Reference proteome</keyword>
<evidence type="ECO:0000256" key="12">
    <source>
        <dbReference type="PIRSR" id="PIRSR605478-4"/>
    </source>
</evidence>
<keyword evidence="5 12" id="KW-0460">Magnesium</keyword>
<dbReference type="OrthoDB" id="8732661at2"/>
<evidence type="ECO:0000256" key="5">
    <source>
        <dbReference type="ARBA" id="ARBA00022842"/>
    </source>
</evidence>
<dbReference type="KEGG" id="dao:Desac_1273"/>
<dbReference type="Proteomes" id="UP000000483">
    <property type="component" value="Chromosome"/>
</dbReference>
<dbReference type="Pfam" id="PF22613">
    <property type="entry name" value="Transketolase_C_1"/>
    <property type="match status" value="1"/>
</dbReference>
<feature type="active site" description="Proton donor" evidence="9">
    <location>
        <position position="422"/>
    </location>
</feature>
<feature type="binding site" evidence="11">
    <location>
        <position position="197"/>
    </location>
    <ligand>
        <name>thiamine diphosphate</name>
        <dbReference type="ChEBI" id="CHEBI:58937"/>
    </ligand>
</feature>
<feature type="site" description="Important for catalytic activity" evidence="13">
    <location>
        <position position="273"/>
    </location>
</feature>
<dbReference type="SUPFAM" id="SSF52518">
    <property type="entry name" value="Thiamin diphosphate-binding fold (THDP-binding)"/>
    <property type="match status" value="2"/>
</dbReference>
<evidence type="ECO:0000256" key="13">
    <source>
        <dbReference type="PIRSR" id="PIRSR605478-5"/>
    </source>
</evidence>
<evidence type="ECO:0000256" key="9">
    <source>
        <dbReference type="PIRSR" id="PIRSR605478-1"/>
    </source>
</evidence>
<dbReference type="CDD" id="cd07033">
    <property type="entry name" value="TPP_PYR_DXS_TK_like"/>
    <property type="match status" value="1"/>
</dbReference>
<feature type="binding site" evidence="11">
    <location>
        <position position="448"/>
    </location>
    <ligand>
        <name>thiamine diphosphate</name>
        <dbReference type="ChEBI" id="CHEBI:58937"/>
    </ligand>
</feature>
<feature type="binding site" evidence="10">
    <location>
        <position position="395"/>
    </location>
    <ligand>
        <name>substrate</name>
    </ligand>
</feature>
<dbReference type="FunFam" id="3.40.50.970:FF:000003">
    <property type="entry name" value="Transketolase"/>
    <property type="match status" value="1"/>
</dbReference>
<evidence type="ECO:0000313" key="16">
    <source>
        <dbReference type="Proteomes" id="UP000000483"/>
    </source>
</evidence>
<dbReference type="EMBL" id="CP002629">
    <property type="protein sequence ID" value="AEB09132.1"/>
    <property type="molecule type" value="Genomic_DNA"/>
</dbReference>
<dbReference type="Pfam" id="PF02779">
    <property type="entry name" value="Transket_pyr"/>
    <property type="match status" value="1"/>
</dbReference>
<dbReference type="InterPro" id="IPR055152">
    <property type="entry name" value="Transketolase-like_C_2"/>
</dbReference>
<keyword evidence="6 11" id="KW-0786">Thiamine pyrophosphate</keyword>
<feature type="binding site" evidence="12">
    <location>
        <position position="167"/>
    </location>
    <ligand>
        <name>Mg(2+)</name>
        <dbReference type="ChEBI" id="CHEBI:18420"/>
    </ligand>
</feature>
<dbReference type="eggNOG" id="COG0021">
    <property type="taxonomic scope" value="Bacteria"/>
</dbReference>
<evidence type="ECO:0000313" key="15">
    <source>
        <dbReference type="EMBL" id="AEB09132.1"/>
    </source>
</evidence>
<comment type="cofactor">
    <cofactor evidence="12">
        <name>Mg(2+)</name>
        <dbReference type="ChEBI" id="CHEBI:18420"/>
    </cofactor>
    <text evidence="12">Binds 1 Mg(2+) ion per subunit. Can also utilize other divalent metal cations, such as Ca(2+), Mn(2+) and Co(2+).</text>
</comment>
<comment type="cofactor">
    <cofactor evidence="11">
        <name>thiamine diphosphate</name>
        <dbReference type="ChEBI" id="CHEBI:58937"/>
    </cofactor>
    <text evidence="11">Binds 1 thiamine pyrophosphate per subunit. During the reaction, the substrate forms a covalent intermediate with the cofactor.</text>
</comment>
<dbReference type="GO" id="GO:0006098">
    <property type="term" value="P:pentose-phosphate shunt"/>
    <property type="evidence" value="ECO:0007669"/>
    <property type="project" value="TreeGrafter"/>
</dbReference>
<dbReference type="FunFam" id="3.40.50.970:FF:000004">
    <property type="entry name" value="Transketolase"/>
    <property type="match status" value="1"/>
</dbReference>
<dbReference type="InterPro" id="IPR005474">
    <property type="entry name" value="Transketolase_N"/>
</dbReference>
<dbReference type="InterPro" id="IPR005475">
    <property type="entry name" value="Transketolase-like_Pyr-bd"/>
</dbReference>
<accession>F2NCJ8</accession>
<dbReference type="PANTHER" id="PTHR43522">
    <property type="entry name" value="TRANSKETOLASE"/>
    <property type="match status" value="1"/>
</dbReference>
<evidence type="ECO:0000256" key="6">
    <source>
        <dbReference type="ARBA" id="ARBA00023052"/>
    </source>
</evidence>
<evidence type="ECO:0000256" key="2">
    <source>
        <dbReference type="ARBA" id="ARBA00013152"/>
    </source>
</evidence>
<dbReference type="PROSITE" id="PS00801">
    <property type="entry name" value="TRANSKETOLASE_1"/>
    <property type="match status" value="1"/>
</dbReference>
<keyword evidence="4 12" id="KW-0479">Metal-binding</keyword>
<dbReference type="SMART" id="SM00861">
    <property type="entry name" value="Transket_pyr"/>
    <property type="match status" value="1"/>
</dbReference>
<evidence type="ECO:0000256" key="8">
    <source>
        <dbReference type="NCBIfam" id="TIGR00232"/>
    </source>
</evidence>
<feature type="binding site" evidence="10">
    <location>
        <position position="472"/>
    </location>
    <ligand>
        <name>substrate</name>
    </ligand>
</feature>
<dbReference type="Pfam" id="PF00456">
    <property type="entry name" value="Transketolase_N"/>
    <property type="match status" value="1"/>
</dbReference>
<dbReference type="RefSeq" id="WP_013706244.1">
    <property type="nucleotide sequence ID" value="NC_015388.1"/>
</dbReference>
<dbReference type="GO" id="GO:0004802">
    <property type="term" value="F:transketolase activity"/>
    <property type="evidence" value="ECO:0007669"/>
    <property type="project" value="UniProtKB-UniRule"/>
</dbReference>
<protein>
    <recommendedName>
        <fullName evidence="2 8">Transketolase</fullName>
        <ecNumber evidence="2 8">2.2.1.1</ecNumber>
    </recommendedName>
</protein>
<evidence type="ECO:0000256" key="7">
    <source>
        <dbReference type="ARBA" id="ARBA00049473"/>
    </source>
</evidence>
<proteinExistence type="inferred from homology"/>
<feature type="binding site" evidence="12">
    <location>
        <position position="199"/>
    </location>
    <ligand>
        <name>Mg(2+)</name>
        <dbReference type="ChEBI" id="CHEBI:18420"/>
    </ligand>
</feature>
<feature type="site" description="Important for catalytic activity" evidence="13">
    <location>
        <position position="38"/>
    </location>
</feature>
<feature type="binding site" evidence="11">
    <location>
        <begin position="126"/>
        <end position="128"/>
    </location>
    <ligand>
        <name>thiamine diphosphate</name>
        <dbReference type="ChEBI" id="CHEBI:58937"/>
    </ligand>
</feature>
<evidence type="ECO:0000256" key="4">
    <source>
        <dbReference type="ARBA" id="ARBA00022723"/>
    </source>
</evidence>
<feature type="binding site" evidence="11">
    <location>
        <position position="273"/>
    </location>
    <ligand>
        <name>thiamine diphosphate</name>
        <dbReference type="ChEBI" id="CHEBI:58937"/>
    </ligand>
</feature>
<feature type="binding site" evidence="10">
    <location>
        <position position="484"/>
    </location>
    <ligand>
        <name>substrate</name>
    </ligand>
</feature>
<dbReference type="HOGENOM" id="CLU_009227_0_0_7"/>
<feature type="binding site" evidence="10">
    <location>
        <position position="531"/>
    </location>
    <ligand>
        <name>substrate</name>
    </ligand>
</feature>
<organism evidence="15 16">
    <name type="scientific">Desulfobacca acetoxidans (strain ATCC 700848 / DSM 11109 / ASRB2)</name>
    <dbReference type="NCBI Taxonomy" id="880072"/>
    <lineage>
        <taxon>Bacteria</taxon>
        <taxon>Pseudomonadati</taxon>
        <taxon>Thermodesulfobacteriota</taxon>
        <taxon>Desulfobaccia</taxon>
        <taxon>Desulfobaccales</taxon>
        <taxon>Desulfobaccaceae</taxon>
        <taxon>Desulfobacca</taxon>
    </lineage>
</organism>
<dbReference type="NCBIfam" id="TIGR00232">
    <property type="entry name" value="tktlase_bact"/>
    <property type="match status" value="1"/>
</dbReference>
<dbReference type="Gene3D" id="3.40.50.920">
    <property type="match status" value="1"/>
</dbReference>
<evidence type="ECO:0000256" key="11">
    <source>
        <dbReference type="PIRSR" id="PIRSR605478-3"/>
    </source>
</evidence>
<dbReference type="InterPro" id="IPR049557">
    <property type="entry name" value="Transketolase_CS"/>
</dbReference>
<dbReference type="SUPFAM" id="SSF52922">
    <property type="entry name" value="TK C-terminal domain-like"/>
    <property type="match status" value="1"/>
</dbReference>
<dbReference type="InterPro" id="IPR009014">
    <property type="entry name" value="Transketo_C/PFOR_II"/>
</dbReference>
<dbReference type="PANTHER" id="PTHR43522:SF2">
    <property type="entry name" value="TRANSKETOLASE 1-RELATED"/>
    <property type="match status" value="1"/>
</dbReference>
<dbReference type="CDD" id="cd02012">
    <property type="entry name" value="TPP_TK"/>
    <property type="match status" value="1"/>
</dbReference>
<evidence type="ECO:0000256" key="10">
    <source>
        <dbReference type="PIRSR" id="PIRSR605478-2"/>
    </source>
</evidence>
<feature type="binding site" evidence="10">
    <location>
        <position position="368"/>
    </location>
    <ligand>
        <name>substrate</name>
    </ligand>
</feature>
<feature type="binding site" evidence="12">
    <location>
        <position position="197"/>
    </location>
    <ligand>
        <name>Mg(2+)</name>
        <dbReference type="ChEBI" id="CHEBI:18420"/>
    </ligand>
</feature>
<evidence type="ECO:0000256" key="3">
    <source>
        <dbReference type="ARBA" id="ARBA00022679"/>
    </source>
</evidence>
<dbReference type="InterPro" id="IPR005478">
    <property type="entry name" value="Transketolase_bac-like"/>
</dbReference>
<reference evidence="16" key="2">
    <citation type="submission" date="2011-03" db="EMBL/GenBank/DDBJ databases">
        <title>The complete genome of Desulfobacca acetoxidans DSM 11109.</title>
        <authorList>
            <consortium name="US DOE Joint Genome Institute (JGI-PGF)"/>
            <person name="Lucas S."/>
            <person name="Copeland A."/>
            <person name="Lapidus A."/>
            <person name="Bruce D."/>
            <person name="Goodwin L."/>
            <person name="Pitluck S."/>
            <person name="Peters L."/>
            <person name="Kyrpides N."/>
            <person name="Mavromatis K."/>
            <person name="Ivanova N."/>
            <person name="Ovchinnikova G."/>
            <person name="Teshima H."/>
            <person name="Detter J.C."/>
            <person name="Han C."/>
            <person name="Land M."/>
            <person name="Hauser L."/>
            <person name="Markowitz V."/>
            <person name="Cheng J.-F."/>
            <person name="Hugenholtz P."/>
            <person name="Woyke T."/>
            <person name="Wu D."/>
            <person name="Spring S."/>
            <person name="Schueler E."/>
            <person name="Brambilla E."/>
            <person name="Klenk H.-P."/>
            <person name="Eisen J.A."/>
        </authorList>
    </citation>
    <scope>NUCLEOTIDE SEQUENCE [LARGE SCALE GENOMIC DNA]</scope>
    <source>
        <strain evidence="16">ATCC 700848 / DSM 11109 / ASRB2</strain>
    </source>
</reference>
<name>F2NCJ8_DESAR</name>
<dbReference type="InterPro" id="IPR033247">
    <property type="entry name" value="Transketolase_fam"/>
</dbReference>
<dbReference type="AlphaFoldDB" id="F2NCJ8"/>
<comment type="similarity">
    <text evidence="1">Belongs to the transketolase family.</text>
</comment>
<comment type="catalytic activity">
    <reaction evidence="7">
        <text>D-sedoheptulose 7-phosphate + D-glyceraldehyde 3-phosphate = aldehydo-D-ribose 5-phosphate + D-xylulose 5-phosphate</text>
        <dbReference type="Rhea" id="RHEA:10508"/>
        <dbReference type="ChEBI" id="CHEBI:57483"/>
        <dbReference type="ChEBI" id="CHEBI:57737"/>
        <dbReference type="ChEBI" id="CHEBI:58273"/>
        <dbReference type="ChEBI" id="CHEBI:59776"/>
        <dbReference type="EC" id="2.2.1.1"/>
    </reaction>
</comment>
<dbReference type="Gene3D" id="3.40.50.970">
    <property type="match status" value="2"/>
</dbReference>
<feature type="binding site" evidence="10">
    <location>
        <position position="273"/>
    </location>
    <ligand>
        <name>substrate</name>
    </ligand>
</feature>